<evidence type="ECO:0000313" key="2">
    <source>
        <dbReference type="EMBL" id="CAB0035769.1"/>
    </source>
</evidence>
<feature type="region of interest" description="Disordered" evidence="1">
    <location>
        <begin position="41"/>
        <end position="157"/>
    </location>
</feature>
<keyword evidence="3" id="KW-1185">Reference proteome</keyword>
<feature type="compositionally biased region" description="Polar residues" evidence="1">
    <location>
        <begin position="1"/>
        <end position="11"/>
    </location>
</feature>
<gene>
    <name evidence="2" type="ORF">TBRA_LOCUS7655</name>
</gene>
<name>A0A6H5ICN5_9HYME</name>
<feature type="compositionally biased region" description="Acidic residues" evidence="1">
    <location>
        <begin position="786"/>
        <end position="800"/>
    </location>
</feature>
<feature type="region of interest" description="Disordered" evidence="1">
    <location>
        <begin position="822"/>
        <end position="856"/>
    </location>
</feature>
<feature type="compositionally biased region" description="Basic residues" evidence="1">
    <location>
        <begin position="140"/>
        <end position="149"/>
    </location>
</feature>
<accession>A0A6H5ICN5</accession>
<feature type="compositionally biased region" description="Low complexity" evidence="1">
    <location>
        <begin position="283"/>
        <end position="295"/>
    </location>
</feature>
<feature type="compositionally biased region" description="Low complexity" evidence="1">
    <location>
        <begin position="111"/>
        <end position="131"/>
    </location>
</feature>
<feature type="compositionally biased region" description="Basic and acidic residues" evidence="1">
    <location>
        <begin position="623"/>
        <end position="634"/>
    </location>
</feature>
<protein>
    <submittedName>
        <fullName evidence="2">Uncharacterized protein</fullName>
    </submittedName>
</protein>
<feature type="region of interest" description="Disordered" evidence="1">
    <location>
        <begin position="565"/>
        <end position="634"/>
    </location>
</feature>
<feature type="compositionally biased region" description="Low complexity" evidence="1">
    <location>
        <begin position="414"/>
        <end position="438"/>
    </location>
</feature>
<dbReference type="EMBL" id="CADCXV010000798">
    <property type="protein sequence ID" value="CAB0035769.1"/>
    <property type="molecule type" value="Genomic_DNA"/>
</dbReference>
<sequence length="856" mass="93848">MESEHLSSYNSPLHIDQDSMSKNENMLKVLEEVLGSFEPAAAASAKTSTGIDSSKSSSDQQLSMFGNILDDRRSSYNKHRVPSSSPKSESVEIQVEAPVKPKPRRGRPPKALKAAQAAAAAAAYAAQMPRAKSSKEERTKKRKSLKRKRLSSDEFSGGSYALPCSIDKSKLDSDFCEKFLKEEKLYASQTNNDVQTTAPPKTVPKLVIRTKASSACSGVDESTSSSSLSLQPKIPKMIIRNVIKSRPVTPKIEEFSSDSSSEAEIKNSGNGHRVKFKLEDTSSEASSAAAAASVAPYDSKVPKMKIKLEENQPRVVKSTEVLNSSEPKNLLKMTITNVKSLPKITDKSLHEDSSSSKLDSNPSSVEPPKFRPKKESPNYSSSSEKRSTGSSTASTHASLSRRSKQSQKREVDSESSSSSSTSSSSPSDSGTEFGSNNNKKSKKRKKSSGSNSSNASSSSKVPKVILKRDSPNAEFKCELSKEAIVNSQCQVVIRRSKILDYMAKDKRKMKLVVKMVKDGETMPAAAAAAAKKVEEETTNEEKPRIEQEPESKVLQWQRFLSGLKEQREQLSRSSSTSDLDRFAPPPLTTMSTKNRRASEQTTTTSTWSESMMLDGSNTVEKTTTTDRKQDESSYWKSLDENMNSRLDNGGSAAGDFKPLSTIVELAAGEASLNSCCQQQPQQQQEQEIKLDYPMIDDSEKFIVDKNLDVHEVEVDGTTMDDELTTSNTNSDECNDRSIIKVESSDDSQTTIEIMPASPVDMEAAAKLEEDDDGGSSEAPVHYQLELEIDQQQEKEEEGDSCETTTMMQVPLNCVVVKAHREKRDCNDDDDASSSTESHQEITGILIDEDQLGKLSS</sequence>
<feature type="compositionally biased region" description="Low complexity" evidence="1">
    <location>
        <begin position="388"/>
        <end position="398"/>
    </location>
</feature>
<dbReference type="AlphaFoldDB" id="A0A6H5ICN5"/>
<feature type="region of interest" description="Disordered" evidence="1">
    <location>
        <begin position="765"/>
        <end position="803"/>
    </location>
</feature>
<feature type="region of interest" description="Disordered" evidence="1">
    <location>
        <begin position="532"/>
        <end position="551"/>
    </location>
</feature>
<feature type="compositionally biased region" description="Low complexity" evidence="1">
    <location>
        <begin position="599"/>
        <end position="610"/>
    </location>
</feature>
<reference evidence="2 3" key="1">
    <citation type="submission" date="2020-02" db="EMBL/GenBank/DDBJ databases">
        <authorList>
            <person name="Ferguson B K."/>
        </authorList>
    </citation>
    <scope>NUCLEOTIDE SEQUENCE [LARGE SCALE GENOMIC DNA]</scope>
</reference>
<evidence type="ECO:0000256" key="1">
    <source>
        <dbReference type="SAM" id="MobiDB-lite"/>
    </source>
</evidence>
<feature type="compositionally biased region" description="Low complexity" evidence="1">
    <location>
        <begin position="82"/>
        <end position="92"/>
    </location>
</feature>
<dbReference type="Proteomes" id="UP000479190">
    <property type="component" value="Unassembled WGS sequence"/>
</dbReference>
<dbReference type="OrthoDB" id="7701774at2759"/>
<organism evidence="2 3">
    <name type="scientific">Trichogramma brassicae</name>
    <dbReference type="NCBI Taxonomy" id="86971"/>
    <lineage>
        <taxon>Eukaryota</taxon>
        <taxon>Metazoa</taxon>
        <taxon>Ecdysozoa</taxon>
        <taxon>Arthropoda</taxon>
        <taxon>Hexapoda</taxon>
        <taxon>Insecta</taxon>
        <taxon>Pterygota</taxon>
        <taxon>Neoptera</taxon>
        <taxon>Endopterygota</taxon>
        <taxon>Hymenoptera</taxon>
        <taxon>Apocrita</taxon>
        <taxon>Proctotrupomorpha</taxon>
        <taxon>Chalcidoidea</taxon>
        <taxon>Trichogrammatidae</taxon>
        <taxon>Trichogramma</taxon>
    </lineage>
</organism>
<feature type="compositionally biased region" description="Low complexity" evidence="1">
    <location>
        <begin position="355"/>
        <end position="364"/>
    </location>
</feature>
<feature type="compositionally biased region" description="Basic residues" evidence="1">
    <location>
        <begin position="101"/>
        <end position="110"/>
    </location>
</feature>
<feature type="region of interest" description="Disordered" evidence="1">
    <location>
        <begin position="1"/>
        <end position="20"/>
    </location>
</feature>
<feature type="compositionally biased region" description="Low complexity" evidence="1">
    <location>
        <begin position="448"/>
        <end position="460"/>
    </location>
</feature>
<feature type="compositionally biased region" description="Basic and acidic residues" evidence="1">
    <location>
        <begin position="344"/>
        <end position="354"/>
    </location>
</feature>
<feature type="compositionally biased region" description="Low complexity" evidence="1">
    <location>
        <begin position="46"/>
        <end position="63"/>
    </location>
</feature>
<evidence type="ECO:0000313" key="3">
    <source>
        <dbReference type="Proteomes" id="UP000479190"/>
    </source>
</evidence>
<feature type="region of interest" description="Disordered" evidence="1">
    <location>
        <begin position="253"/>
        <end position="466"/>
    </location>
</feature>
<proteinExistence type="predicted"/>